<organism evidence="3 4">
    <name type="scientific">Lacrimispora amygdalina</name>
    <dbReference type="NCBI Taxonomy" id="253257"/>
    <lineage>
        <taxon>Bacteria</taxon>
        <taxon>Bacillati</taxon>
        <taxon>Bacillota</taxon>
        <taxon>Clostridia</taxon>
        <taxon>Lachnospirales</taxon>
        <taxon>Lachnospiraceae</taxon>
        <taxon>Lacrimispora</taxon>
    </lineage>
</organism>
<dbReference type="RefSeq" id="WP_117414994.1">
    <property type="nucleotide sequence ID" value="NZ_QOHO01000001.1"/>
</dbReference>
<evidence type="ECO:0000259" key="2">
    <source>
        <dbReference type="Pfam" id="PF05272"/>
    </source>
</evidence>
<dbReference type="AlphaFoldDB" id="A0A3E2NJ34"/>
<dbReference type="Proteomes" id="UP000260680">
    <property type="component" value="Unassembled WGS sequence"/>
</dbReference>
<dbReference type="Pfam" id="PF05272">
    <property type="entry name" value="VapE-like_dom"/>
    <property type="match status" value="1"/>
</dbReference>
<dbReference type="EMBL" id="QOHO01000001">
    <property type="protein sequence ID" value="RFZ81012.1"/>
    <property type="molecule type" value="Genomic_DNA"/>
</dbReference>
<sequence>MAAMEQPKSVEEIKLMLERGEKDRVKQNYRNCMTALQLDPLLHGAIRYNILTESIDIVKKLWWERDSLAIVDTDYNYLYLYLEETYGLTTDKKIEKTVKIVANENRYHPIRDTLNSLEWDGTERIRYALHHFLGADVNDYTYEAFLLFLLGAIMRVFKPGYKYEMMLCLAGGQGAGKSTFFRFLAIMDEWFSDDLKKLDDENVYRKLQGHWIIEMSEMLATANAKSIEEIKSFLSRQKETYKTPYDKHPKDRLRQCVFGGTSNALDFLPLDRTGNRRFIPILVQMELAEVHILEEEQHSRAYLLQVWAEAMEIFKSGNFKMKFSPEAAKYMKEYQRQFMPEDTWAGKIAGFLEGYTGKMVCSLQLYAEALNRPYDEPKKWEISEINTIMNTAFPEWKAFDNPRRFPDPYKRQKGWERVSSGNQADDFTPISDEEARQMELPKEWLNEK</sequence>
<name>A0A3E2NJ34_9FIRM</name>
<evidence type="ECO:0000313" key="4">
    <source>
        <dbReference type="Proteomes" id="UP000260680"/>
    </source>
</evidence>
<feature type="region of interest" description="Disordered" evidence="1">
    <location>
        <begin position="410"/>
        <end position="448"/>
    </location>
</feature>
<reference evidence="3 4" key="1">
    <citation type="submission" date="2018-07" db="EMBL/GenBank/DDBJ databases">
        <title>New species, Clostridium PI-S10-A1B.</title>
        <authorList>
            <person name="Krishna G."/>
            <person name="Summeta K."/>
            <person name="Shikha S."/>
            <person name="Prabhu P.B."/>
            <person name="Suresh K."/>
        </authorList>
    </citation>
    <scope>NUCLEOTIDE SEQUENCE [LARGE SCALE GENOMIC DNA]</scope>
    <source>
        <strain evidence="3 4">PI-S10-A1B</strain>
    </source>
</reference>
<evidence type="ECO:0000313" key="3">
    <source>
        <dbReference type="EMBL" id="RFZ81012.1"/>
    </source>
</evidence>
<dbReference type="PANTHER" id="PTHR34985:SF1">
    <property type="entry name" value="SLR0554 PROTEIN"/>
    <property type="match status" value="1"/>
</dbReference>
<dbReference type="InterPro" id="IPR007936">
    <property type="entry name" value="VapE-like_dom"/>
</dbReference>
<protein>
    <submittedName>
        <fullName evidence="3">Virulence-associated protein E</fullName>
    </submittedName>
</protein>
<dbReference type="OrthoDB" id="9763644at2"/>
<accession>A0A3E2NJ34</accession>
<gene>
    <name evidence="3" type="ORF">DS742_00015</name>
</gene>
<evidence type="ECO:0000256" key="1">
    <source>
        <dbReference type="SAM" id="MobiDB-lite"/>
    </source>
</evidence>
<dbReference type="PANTHER" id="PTHR34985">
    <property type="entry name" value="SLR0554 PROTEIN"/>
    <property type="match status" value="1"/>
</dbReference>
<feature type="domain" description="Virulence-associated protein E-like" evidence="2">
    <location>
        <begin position="114"/>
        <end position="339"/>
    </location>
</feature>
<proteinExistence type="predicted"/>
<comment type="caution">
    <text evidence="3">The sequence shown here is derived from an EMBL/GenBank/DDBJ whole genome shotgun (WGS) entry which is preliminary data.</text>
</comment>
<feature type="compositionally biased region" description="Basic and acidic residues" evidence="1">
    <location>
        <begin position="433"/>
        <end position="448"/>
    </location>
</feature>